<dbReference type="Proteomes" id="UP000012960">
    <property type="component" value="Unplaced"/>
</dbReference>
<keyword evidence="4" id="KW-1185">Reference proteome</keyword>
<feature type="region of interest" description="Disordered" evidence="1">
    <location>
        <begin position="1"/>
        <end position="54"/>
    </location>
</feature>
<sequence length="191" mass="21104">MIRRHNYHETATASLASRHCAPPRRIPSFPSKIPPFLRSSRLPSPSSPPALLPQRGGCVGAVGAQERQRAGGSLLLEVHSHVLEIFLSKIPPSLCPLSPMRGVGVDSVGEQERHRAVRVLHTKGLDLSCRNWGFPPPRCMPSLRSLCPRSRLPSAQVAVSFVSSCPVLYLLVENQRHQMVLQNVLYDQINE</sequence>
<dbReference type="EnsemblPlants" id="Ma10_t18830.1">
    <property type="protein sequence ID" value="Ma10_p18830.1"/>
    <property type="gene ID" value="Ma10_g18830"/>
</dbReference>
<dbReference type="Gramene" id="Ma10_t18830.1">
    <property type="protein sequence ID" value="Ma10_p18830.1"/>
    <property type="gene ID" value="Ma10_g18830"/>
</dbReference>
<evidence type="ECO:0000313" key="2">
    <source>
        <dbReference type="EMBL" id="CAG1853951.1"/>
    </source>
</evidence>
<protein>
    <submittedName>
        <fullName evidence="2">(wild Malaysian banana) hypothetical protein</fullName>
    </submittedName>
</protein>
<organism evidence="3 4">
    <name type="scientific">Musa acuminata subsp. malaccensis</name>
    <name type="common">Wild banana</name>
    <name type="synonym">Musa malaccensis</name>
    <dbReference type="NCBI Taxonomy" id="214687"/>
    <lineage>
        <taxon>Eukaryota</taxon>
        <taxon>Viridiplantae</taxon>
        <taxon>Streptophyta</taxon>
        <taxon>Embryophyta</taxon>
        <taxon>Tracheophyta</taxon>
        <taxon>Spermatophyta</taxon>
        <taxon>Magnoliopsida</taxon>
        <taxon>Liliopsida</taxon>
        <taxon>Zingiberales</taxon>
        <taxon>Musaceae</taxon>
        <taxon>Musa</taxon>
    </lineage>
</organism>
<dbReference type="EMBL" id="HG996476">
    <property type="protein sequence ID" value="CAG1853951.1"/>
    <property type="molecule type" value="Genomic_DNA"/>
</dbReference>
<reference evidence="2" key="1">
    <citation type="submission" date="2021-03" db="EMBL/GenBank/DDBJ databases">
        <authorList>
            <consortium name="Genoscope - CEA"/>
            <person name="William W."/>
        </authorList>
    </citation>
    <scope>NUCLEOTIDE SEQUENCE</scope>
    <source>
        <strain evidence="2">Doubled-haploid Pahang</strain>
    </source>
</reference>
<proteinExistence type="predicted"/>
<evidence type="ECO:0000256" key="1">
    <source>
        <dbReference type="SAM" id="MobiDB-lite"/>
    </source>
</evidence>
<accession>A0A804KXT3</accession>
<reference evidence="3" key="2">
    <citation type="submission" date="2021-05" db="UniProtKB">
        <authorList>
            <consortium name="EnsemblPlants"/>
        </authorList>
    </citation>
    <scope>IDENTIFICATION</scope>
    <source>
        <strain evidence="3">subsp. malaccensis</strain>
    </source>
</reference>
<evidence type="ECO:0000313" key="4">
    <source>
        <dbReference type="Proteomes" id="UP000012960"/>
    </source>
</evidence>
<gene>
    <name evidence="2" type="ORF">GSMUA_321770.1</name>
</gene>
<feature type="compositionally biased region" description="Low complexity" evidence="1">
    <location>
        <begin position="34"/>
        <end position="44"/>
    </location>
</feature>
<name>A0A804KXT3_MUSAM</name>
<dbReference type="AlphaFoldDB" id="A0A804KXT3"/>
<evidence type="ECO:0000313" key="3">
    <source>
        <dbReference type="EnsemblPlants" id="Ma10_p18830.1"/>
    </source>
</evidence>
<dbReference type="InParanoid" id="A0A804KXT3"/>